<comment type="caution">
    <text evidence="3">The sequence shown here is derived from an EMBL/GenBank/DDBJ whole genome shotgun (WGS) entry which is preliminary data.</text>
</comment>
<protein>
    <submittedName>
        <fullName evidence="3">Uncharacterized protein</fullName>
    </submittedName>
</protein>
<dbReference type="PANTHER" id="PTHR34127">
    <property type="entry name" value="OS04G0405600 PROTEIN"/>
    <property type="match status" value="1"/>
</dbReference>
<reference evidence="3 4" key="1">
    <citation type="submission" date="2024-10" db="EMBL/GenBank/DDBJ databases">
        <title>Updated reference genomes for cyclostephanoid diatoms.</title>
        <authorList>
            <person name="Roberts W.R."/>
            <person name="Alverson A.J."/>
        </authorList>
    </citation>
    <scope>NUCLEOTIDE SEQUENCE [LARGE SCALE GENOMIC DNA]</scope>
    <source>
        <strain evidence="3 4">AJA228-03</strain>
    </source>
</reference>
<feature type="region of interest" description="Disordered" evidence="1">
    <location>
        <begin position="521"/>
        <end position="542"/>
    </location>
</feature>
<dbReference type="InterPro" id="IPR029058">
    <property type="entry name" value="AB_hydrolase_fold"/>
</dbReference>
<evidence type="ECO:0000313" key="3">
    <source>
        <dbReference type="EMBL" id="KAL3811090.1"/>
    </source>
</evidence>
<feature type="compositionally biased region" description="Low complexity" evidence="1">
    <location>
        <begin position="145"/>
        <end position="155"/>
    </location>
</feature>
<evidence type="ECO:0000256" key="1">
    <source>
        <dbReference type="SAM" id="MobiDB-lite"/>
    </source>
</evidence>
<feature type="transmembrane region" description="Helical" evidence="2">
    <location>
        <begin position="20"/>
        <end position="42"/>
    </location>
</feature>
<organism evidence="3 4">
    <name type="scientific">Cyclostephanos tholiformis</name>
    <dbReference type="NCBI Taxonomy" id="382380"/>
    <lineage>
        <taxon>Eukaryota</taxon>
        <taxon>Sar</taxon>
        <taxon>Stramenopiles</taxon>
        <taxon>Ochrophyta</taxon>
        <taxon>Bacillariophyta</taxon>
        <taxon>Coscinodiscophyceae</taxon>
        <taxon>Thalassiosirophycidae</taxon>
        <taxon>Stephanodiscales</taxon>
        <taxon>Stephanodiscaceae</taxon>
        <taxon>Cyclostephanos</taxon>
    </lineage>
</organism>
<gene>
    <name evidence="3" type="ORF">ACHAXA_008067</name>
</gene>
<keyword evidence="2" id="KW-0472">Membrane</keyword>
<proteinExistence type="predicted"/>
<evidence type="ECO:0000256" key="2">
    <source>
        <dbReference type="SAM" id="Phobius"/>
    </source>
</evidence>
<dbReference type="AlphaFoldDB" id="A0ABD3RDK0"/>
<keyword evidence="2" id="KW-0812">Transmembrane</keyword>
<evidence type="ECO:0000313" key="4">
    <source>
        <dbReference type="Proteomes" id="UP001530377"/>
    </source>
</evidence>
<keyword evidence="4" id="KW-1185">Reference proteome</keyword>
<dbReference type="SUPFAM" id="SSF53474">
    <property type="entry name" value="alpha/beta-Hydrolases"/>
    <property type="match status" value="1"/>
</dbReference>
<dbReference type="PANTHER" id="PTHR34127:SF1">
    <property type="entry name" value="OS04G0405600 PROTEIN"/>
    <property type="match status" value="1"/>
</dbReference>
<dbReference type="InterPro" id="IPR010765">
    <property type="entry name" value="DUF1350"/>
</dbReference>
<accession>A0ABD3RDK0</accession>
<dbReference type="Gene3D" id="3.40.50.1820">
    <property type="entry name" value="alpha/beta hydrolase"/>
    <property type="match status" value="1"/>
</dbReference>
<feature type="region of interest" description="Disordered" evidence="1">
    <location>
        <begin position="106"/>
        <end position="160"/>
    </location>
</feature>
<feature type="compositionally biased region" description="Low complexity" evidence="1">
    <location>
        <begin position="127"/>
        <end position="138"/>
    </location>
</feature>
<keyword evidence="2" id="KW-1133">Transmembrane helix</keyword>
<sequence>MKNDRYASAVRRSLASTMALVAFAIFIVVVVVVTPVVAFRIIESPHSRPLAVATDAVVRRRRCDDGLESSSYSHSYSYSWSLLGCDRRRPSSMSLSSSAASRWMEEERRLEDEMDDGVPVRLERGIGASSTTSTTGSATHEDRPSSSSSSSSSSSTGGGGRWEEIHGNYILRPYSSSSSSSSSSTAQPRALIHFLGGAFLGAAPQLTYRYLLERLSSRGYLVVATPYQLSFDHLRTCDEVIGRFELVAPDLAKQYGAVPVVGVGHSCGALLHMLITSLFPDTPRAANALISYNNRGVSEAVPLFKELIVPLFSDVDRNGSELMKAMIEVAREKFSGKVPSDDALRRLVRSLPMPIPGLSPEALVPSSLVSIPSPIRESLTSILTGPVHDALSNMPGNVPSLLLQSLDVTAQVPKLIDEVEGGARDFVPPPDAMSSAARRAYRCRRTLILQFENDALDDSVMLEGYLREAESVMKMKRPMITINLERKVLEGNHLTPLLGPSGGENWGEALEEMLGGIVGMVGGSSSSDGGGGKDGEDGNGGTARAVREKLGYEQVERVVDALVAWLDEGSL</sequence>
<name>A0ABD3RDK0_9STRA</name>
<feature type="compositionally biased region" description="Gly residues" evidence="1">
    <location>
        <begin position="521"/>
        <end position="530"/>
    </location>
</feature>
<dbReference type="Proteomes" id="UP001530377">
    <property type="component" value="Unassembled WGS sequence"/>
</dbReference>
<dbReference type="Pfam" id="PF07082">
    <property type="entry name" value="DUF1350"/>
    <property type="match status" value="1"/>
</dbReference>
<dbReference type="EMBL" id="JALLPB020000282">
    <property type="protein sequence ID" value="KAL3811090.1"/>
    <property type="molecule type" value="Genomic_DNA"/>
</dbReference>